<keyword evidence="2" id="KW-0285">Flavoprotein</keyword>
<dbReference type="GO" id="GO:0050661">
    <property type="term" value="F:NADP binding"/>
    <property type="evidence" value="ECO:0007669"/>
    <property type="project" value="InterPro"/>
</dbReference>
<evidence type="ECO:0000256" key="3">
    <source>
        <dbReference type="ARBA" id="ARBA00022827"/>
    </source>
</evidence>
<dbReference type="InterPro" id="IPR020946">
    <property type="entry name" value="Flavin_mOase-like"/>
</dbReference>
<dbReference type="EMBL" id="JAGMUV010000019">
    <property type="protein sequence ID" value="KAH7127417.1"/>
    <property type="molecule type" value="Genomic_DNA"/>
</dbReference>
<comment type="similarity">
    <text evidence="1">Belongs to the FMO family.</text>
</comment>
<gene>
    <name evidence="7" type="ORF">EDB81DRAFT_871911</name>
</gene>
<name>A0A9P9DYJ6_9HYPO</name>
<dbReference type="InterPro" id="IPR006076">
    <property type="entry name" value="FAD-dep_OxRdtase"/>
</dbReference>
<dbReference type="SUPFAM" id="SSF51905">
    <property type="entry name" value="FAD/NAD(P)-binding domain"/>
    <property type="match status" value="2"/>
</dbReference>
<evidence type="ECO:0000313" key="7">
    <source>
        <dbReference type="EMBL" id="KAH7127417.1"/>
    </source>
</evidence>
<dbReference type="GO" id="GO:0004499">
    <property type="term" value="F:N,N-dimethylaniline monooxygenase activity"/>
    <property type="evidence" value="ECO:0007669"/>
    <property type="project" value="InterPro"/>
</dbReference>
<keyword evidence="8" id="KW-1185">Reference proteome</keyword>
<feature type="region of interest" description="Disordered" evidence="5">
    <location>
        <begin position="104"/>
        <end position="127"/>
    </location>
</feature>
<keyword evidence="3" id="KW-0274">FAD</keyword>
<dbReference type="OrthoDB" id="66881at2759"/>
<comment type="caution">
    <text evidence="7">The sequence shown here is derived from an EMBL/GenBank/DDBJ whole genome shotgun (WGS) entry which is preliminary data.</text>
</comment>
<dbReference type="AlphaFoldDB" id="A0A9P9DYJ6"/>
<evidence type="ECO:0000256" key="2">
    <source>
        <dbReference type="ARBA" id="ARBA00022630"/>
    </source>
</evidence>
<reference evidence="7" key="1">
    <citation type="journal article" date="2021" name="Nat. Commun.">
        <title>Genetic determinants of endophytism in the Arabidopsis root mycobiome.</title>
        <authorList>
            <person name="Mesny F."/>
            <person name="Miyauchi S."/>
            <person name="Thiergart T."/>
            <person name="Pickel B."/>
            <person name="Atanasova L."/>
            <person name="Karlsson M."/>
            <person name="Huettel B."/>
            <person name="Barry K.W."/>
            <person name="Haridas S."/>
            <person name="Chen C."/>
            <person name="Bauer D."/>
            <person name="Andreopoulos W."/>
            <person name="Pangilinan J."/>
            <person name="LaButti K."/>
            <person name="Riley R."/>
            <person name="Lipzen A."/>
            <person name="Clum A."/>
            <person name="Drula E."/>
            <person name="Henrissat B."/>
            <person name="Kohler A."/>
            <person name="Grigoriev I.V."/>
            <person name="Martin F.M."/>
            <person name="Hacquard S."/>
        </authorList>
    </citation>
    <scope>NUCLEOTIDE SEQUENCE</scope>
    <source>
        <strain evidence="7">MPI-CAGE-AT-0147</strain>
    </source>
</reference>
<dbReference type="InterPro" id="IPR036188">
    <property type="entry name" value="FAD/NAD-bd_sf"/>
</dbReference>
<proteinExistence type="inferred from homology"/>
<protein>
    <recommendedName>
        <fullName evidence="6">FAD dependent oxidoreductase domain-containing protein</fullName>
    </recommendedName>
</protein>
<feature type="compositionally biased region" description="Polar residues" evidence="5">
    <location>
        <begin position="104"/>
        <end position="117"/>
    </location>
</feature>
<accession>A0A9P9DYJ6</accession>
<evidence type="ECO:0000256" key="1">
    <source>
        <dbReference type="ARBA" id="ARBA00009183"/>
    </source>
</evidence>
<dbReference type="PANTHER" id="PTHR23023">
    <property type="entry name" value="DIMETHYLANILINE MONOOXYGENASE"/>
    <property type="match status" value="1"/>
</dbReference>
<keyword evidence="4" id="KW-0560">Oxidoreductase</keyword>
<feature type="domain" description="FAD dependent oxidoreductase" evidence="6">
    <location>
        <begin position="69"/>
        <end position="103"/>
    </location>
</feature>
<dbReference type="PRINTS" id="PR00419">
    <property type="entry name" value="ADXRDTASE"/>
</dbReference>
<evidence type="ECO:0000256" key="4">
    <source>
        <dbReference type="ARBA" id="ARBA00023002"/>
    </source>
</evidence>
<dbReference type="Proteomes" id="UP000738349">
    <property type="component" value="Unassembled WGS sequence"/>
</dbReference>
<evidence type="ECO:0000259" key="6">
    <source>
        <dbReference type="Pfam" id="PF01266"/>
    </source>
</evidence>
<evidence type="ECO:0000256" key="5">
    <source>
        <dbReference type="SAM" id="MobiDB-lite"/>
    </source>
</evidence>
<organism evidence="7 8">
    <name type="scientific">Dactylonectria macrodidyma</name>
    <dbReference type="NCBI Taxonomy" id="307937"/>
    <lineage>
        <taxon>Eukaryota</taxon>
        <taxon>Fungi</taxon>
        <taxon>Dikarya</taxon>
        <taxon>Ascomycota</taxon>
        <taxon>Pezizomycotina</taxon>
        <taxon>Sordariomycetes</taxon>
        <taxon>Hypocreomycetidae</taxon>
        <taxon>Hypocreales</taxon>
        <taxon>Nectriaceae</taxon>
        <taxon>Dactylonectria</taxon>
    </lineage>
</organism>
<dbReference type="Pfam" id="PF00743">
    <property type="entry name" value="FMO-like"/>
    <property type="match status" value="2"/>
</dbReference>
<evidence type="ECO:0000313" key="8">
    <source>
        <dbReference type="Proteomes" id="UP000738349"/>
    </source>
</evidence>
<dbReference type="Pfam" id="PF01266">
    <property type="entry name" value="DAO"/>
    <property type="match status" value="1"/>
</dbReference>
<dbReference type="Gene3D" id="3.50.50.60">
    <property type="entry name" value="FAD/NAD(P)-binding domain"/>
    <property type="match status" value="2"/>
</dbReference>
<dbReference type="GO" id="GO:0050660">
    <property type="term" value="F:flavin adenine dinucleotide binding"/>
    <property type="evidence" value="ECO:0007669"/>
    <property type="project" value="InterPro"/>
</dbReference>
<dbReference type="InterPro" id="IPR050346">
    <property type="entry name" value="FMO-like"/>
</dbReference>
<sequence length="574" mass="63298">MHLWAHLWAENVFDIVYRDDVLEALFGRPCPASAGVGVTNRTSPLIVPSQTNGDLPSRPAPTTFSQHTKVAVIGAGVSGITTAAYLLKNGIDVTVFERSGQTSGVWNYDSKSPNSPKYPSELPSAGDYELSKPGQFLPATQTSALQNGTHKHPLSSDDAEALRIAFSPPGPAYAGLRNNVPTSLLYSSLGPWPQGTEDITGHVQIQSYLQGLSTQHGVDDVTVFNTRVEDARKSEDGSHWVLRTISLLKGNGTPRFAERTWKFDAIVVASGHYNLPRIPNTPGLAEWKARYGDRILHTKEYRHPEAFKDKTVLVIGGGASAMDVCRESTATAKRVIQSTRGGEFDLPKSMLPPSTEHIGGIERFELDPESETTVEKSEGPIQGKIVLTNGEVVKDIDYVVLATGYLTSYPFLKQFHGDTTDIDAVTPDILVTSEGNMVHHLFQDIFYIEDPSLSFIGVPYYTATFSLFDFQAQALARVLSGKTKLPSREVLRKDYEKRVATSGRGRGFHSLAEDGAEPEYIKQLFAWANGNLVDEKTEPLQGHTEQWLKTYWEARETRKKLRESTGNHPEANWP</sequence>